<accession>A0A7X7LWZ1</accession>
<reference evidence="2 3" key="1">
    <citation type="journal article" date="2020" name="Biotechnol. Biofuels">
        <title>New insights from the biogas microbiome by comprehensive genome-resolved metagenomics of nearly 1600 species originating from multiple anaerobic digesters.</title>
        <authorList>
            <person name="Campanaro S."/>
            <person name="Treu L."/>
            <person name="Rodriguez-R L.M."/>
            <person name="Kovalovszki A."/>
            <person name="Ziels R.M."/>
            <person name="Maus I."/>
            <person name="Zhu X."/>
            <person name="Kougias P.G."/>
            <person name="Basile A."/>
            <person name="Luo G."/>
            <person name="Schluter A."/>
            <person name="Konstantinidis K.T."/>
            <person name="Angelidaki I."/>
        </authorList>
    </citation>
    <scope>NUCLEOTIDE SEQUENCE [LARGE SCALE GENOMIC DNA]</scope>
    <source>
        <strain evidence="2">AS06rmzACSIP_256</strain>
    </source>
</reference>
<dbReference type="Proteomes" id="UP000536534">
    <property type="component" value="Unassembled WGS sequence"/>
</dbReference>
<keyword evidence="1" id="KW-1133">Transmembrane helix</keyword>
<dbReference type="EMBL" id="JAAYYV010000276">
    <property type="protein sequence ID" value="NLF54798.1"/>
    <property type="molecule type" value="Genomic_DNA"/>
</dbReference>
<evidence type="ECO:0000256" key="1">
    <source>
        <dbReference type="SAM" id="Phobius"/>
    </source>
</evidence>
<evidence type="ECO:0000313" key="3">
    <source>
        <dbReference type="Proteomes" id="UP000536534"/>
    </source>
</evidence>
<keyword evidence="1" id="KW-0472">Membrane</keyword>
<organism evidence="2 3">
    <name type="scientific">Thauera phenolivorans</name>
    <dbReference type="NCBI Taxonomy" id="1792543"/>
    <lineage>
        <taxon>Bacteria</taxon>
        <taxon>Pseudomonadati</taxon>
        <taxon>Pseudomonadota</taxon>
        <taxon>Betaproteobacteria</taxon>
        <taxon>Rhodocyclales</taxon>
        <taxon>Zoogloeaceae</taxon>
        <taxon>Thauera</taxon>
    </lineage>
</organism>
<name>A0A7X7LWZ1_9RHOO</name>
<proteinExistence type="predicted"/>
<dbReference type="AlphaFoldDB" id="A0A7X7LWZ1"/>
<sequence>MDAPPALAGLQRAAATGAALWKLLLSLAVAIVPLAVIALLVLLCLAWLSPAGWYFSIHARSAVAALELPQALETSWRIEGATLCATQDLSALPRVPATDSPCGSARWQAFALPAAEGAEQVIVLGGRSGTLATPIEARLELREDDGLQLSLRTAPGGTLGTLRPALDTPAIALGNALNLIWTGGERPRDLVLPFVADQVRVGRDVTWSDAAMLRSGTLSVFTSSEEAAARRSLIEEVQLLPGDQVRLGGSGGTDAASVFPPKGFLRFDRRLGEEAPALEVVAFGRADSLRIERFGDSGYDFRPGVWAVLTHDSRLTIATALLAALVAGLGALGSGRELAIPPLRQAWARMRDALAGKPRREDGS</sequence>
<gene>
    <name evidence="2" type="ORF">GX576_10485</name>
</gene>
<evidence type="ECO:0000313" key="2">
    <source>
        <dbReference type="EMBL" id="NLF54798.1"/>
    </source>
</evidence>
<dbReference type="RefSeq" id="WP_068809537.1">
    <property type="nucleotide sequence ID" value="NZ_MBFM01000006.1"/>
</dbReference>
<protein>
    <submittedName>
        <fullName evidence="2">Uncharacterized protein</fullName>
    </submittedName>
</protein>
<dbReference type="OrthoDB" id="9801597at2"/>
<comment type="caution">
    <text evidence="2">The sequence shown here is derived from an EMBL/GenBank/DDBJ whole genome shotgun (WGS) entry which is preliminary data.</text>
</comment>
<keyword evidence="1" id="KW-0812">Transmembrane</keyword>
<feature type="transmembrane region" description="Helical" evidence="1">
    <location>
        <begin position="20"/>
        <end position="48"/>
    </location>
</feature>